<gene>
    <name evidence="5" type="ORF">Asulf_00357</name>
</gene>
<evidence type="ECO:0000256" key="1">
    <source>
        <dbReference type="ARBA" id="ARBA00022448"/>
    </source>
</evidence>
<keyword evidence="2" id="KW-0547">Nucleotide-binding</keyword>
<dbReference type="SMART" id="SM00382">
    <property type="entry name" value="AAA"/>
    <property type="match status" value="1"/>
</dbReference>
<dbReference type="InterPro" id="IPR050166">
    <property type="entry name" value="ABC_transporter_ATP-bind"/>
</dbReference>
<dbReference type="OrthoDB" id="10909at2157"/>
<dbReference type="PROSITE" id="PS50893">
    <property type="entry name" value="ABC_TRANSPORTER_2"/>
    <property type="match status" value="1"/>
</dbReference>
<dbReference type="EMBL" id="CP005290">
    <property type="protein sequence ID" value="AGK60386.1"/>
    <property type="molecule type" value="Genomic_DNA"/>
</dbReference>
<dbReference type="InterPro" id="IPR003593">
    <property type="entry name" value="AAA+_ATPase"/>
</dbReference>
<dbReference type="CDD" id="cd03293">
    <property type="entry name" value="ABC_NrtD_SsuB_transporters"/>
    <property type="match status" value="1"/>
</dbReference>
<feature type="domain" description="ABC transporter" evidence="4">
    <location>
        <begin position="1"/>
        <end position="222"/>
    </location>
</feature>
<evidence type="ECO:0000256" key="2">
    <source>
        <dbReference type="ARBA" id="ARBA00022741"/>
    </source>
</evidence>
<dbReference type="Gene3D" id="3.40.50.300">
    <property type="entry name" value="P-loop containing nucleotide triphosphate hydrolases"/>
    <property type="match status" value="1"/>
</dbReference>
<dbReference type="PANTHER" id="PTHR42788:SF13">
    <property type="entry name" value="ALIPHATIC SULFONATES IMPORT ATP-BINDING PROTEIN SSUB"/>
    <property type="match status" value="1"/>
</dbReference>
<sequence>MLEVDVSKSFNGKKVIDRIRFKAEEGSFVCILGESGCGKTTLLRIIAGLESFEGTIKYRGREIDREKIGFVFQDDRLIPWRTALENVTFPLELRGIEDAERALKALEMVGLKGYESYYPKHLSGGMRQRIGIARALVINPEILLMDEPFASLDELTRAKMQMELLRIWMENRVTILFVTHSIEEAVFLADKVVVLSRKPSRVAGEVFIDLKRPRNRTDQRFNEYRKELMRLLIA</sequence>
<dbReference type="PROSITE" id="PS00211">
    <property type="entry name" value="ABC_TRANSPORTER_1"/>
    <property type="match status" value="1"/>
</dbReference>
<evidence type="ECO:0000313" key="5">
    <source>
        <dbReference type="EMBL" id="AGK60386.1"/>
    </source>
</evidence>
<protein>
    <submittedName>
        <fullName evidence="5">ABC-type nitrate/sulfonate/bicarbonate transport system, ATPase component</fullName>
    </submittedName>
</protein>
<proteinExistence type="predicted"/>
<dbReference type="HOGENOM" id="CLU_000604_1_22_2"/>
<keyword evidence="3" id="KW-0067">ATP-binding</keyword>
<dbReference type="Pfam" id="PF00005">
    <property type="entry name" value="ABC_tran"/>
    <property type="match status" value="1"/>
</dbReference>
<dbReference type="Proteomes" id="UP000013307">
    <property type="component" value="Chromosome"/>
</dbReference>
<reference evidence="5 6" key="1">
    <citation type="journal article" date="2013" name="Genome Announc.">
        <title>Complete Genome Sequence of the Thermophilic and Facultatively Chemolithoautotrophic Sulfate Reducer Archaeoglobus sulfaticallidus Strain PM70-1T.</title>
        <authorList>
            <person name="Stokke R."/>
            <person name="Hocking W.P."/>
            <person name="Steinsbu B.O."/>
            <person name="Steen I.H."/>
        </authorList>
    </citation>
    <scope>NUCLEOTIDE SEQUENCE [LARGE SCALE GENOMIC DNA]</scope>
    <source>
        <strain evidence="5">PM70-1</strain>
    </source>
</reference>
<dbReference type="InterPro" id="IPR017871">
    <property type="entry name" value="ABC_transporter-like_CS"/>
</dbReference>
<name>N0BIT5_9EURY</name>
<dbReference type="SUPFAM" id="SSF52540">
    <property type="entry name" value="P-loop containing nucleoside triphosphate hydrolases"/>
    <property type="match status" value="1"/>
</dbReference>
<evidence type="ECO:0000256" key="3">
    <source>
        <dbReference type="ARBA" id="ARBA00022840"/>
    </source>
</evidence>
<dbReference type="GO" id="GO:0005524">
    <property type="term" value="F:ATP binding"/>
    <property type="evidence" value="ECO:0007669"/>
    <property type="project" value="UniProtKB-KW"/>
</dbReference>
<dbReference type="GO" id="GO:0016887">
    <property type="term" value="F:ATP hydrolysis activity"/>
    <property type="evidence" value="ECO:0007669"/>
    <property type="project" value="InterPro"/>
</dbReference>
<organism evidence="5 6">
    <name type="scientific">Archaeoglobus sulfaticallidus PM70-1</name>
    <dbReference type="NCBI Taxonomy" id="387631"/>
    <lineage>
        <taxon>Archaea</taxon>
        <taxon>Methanobacteriati</taxon>
        <taxon>Methanobacteriota</taxon>
        <taxon>Archaeoglobi</taxon>
        <taxon>Archaeoglobales</taxon>
        <taxon>Archaeoglobaceae</taxon>
        <taxon>Archaeoglobus</taxon>
    </lineage>
</organism>
<dbReference type="eggNOG" id="arCOG00193">
    <property type="taxonomic scope" value="Archaea"/>
</dbReference>
<accession>N0BIT5</accession>
<evidence type="ECO:0000259" key="4">
    <source>
        <dbReference type="PROSITE" id="PS50893"/>
    </source>
</evidence>
<evidence type="ECO:0000313" key="6">
    <source>
        <dbReference type="Proteomes" id="UP000013307"/>
    </source>
</evidence>
<dbReference type="AlphaFoldDB" id="N0BIT5"/>
<dbReference type="InterPro" id="IPR027417">
    <property type="entry name" value="P-loop_NTPase"/>
</dbReference>
<dbReference type="STRING" id="387631.Asulf_00357"/>
<dbReference type="KEGG" id="ast:Asulf_00357"/>
<dbReference type="InterPro" id="IPR003439">
    <property type="entry name" value="ABC_transporter-like_ATP-bd"/>
</dbReference>
<keyword evidence="1" id="KW-0813">Transport</keyword>
<keyword evidence="6" id="KW-1185">Reference proteome</keyword>
<dbReference type="PANTHER" id="PTHR42788">
    <property type="entry name" value="TAURINE IMPORT ATP-BINDING PROTEIN-RELATED"/>
    <property type="match status" value="1"/>
</dbReference>